<evidence type="ECO:0000313" key="5">
    <source>
        <dbReference type="Proteomes" id="UP000008080"/>
    </source>
</evidence>
<protein>
    <submittedName>
        <fullName evidence="4">O-methyltransferase</fullName>
        <ecNumber evidence="4">2.1.1.-</ecNumber>
    </submittedName>
</protein>
<dbReference type="SUPFAM" id="SSF53335">
    <property type="entry name" value="S-adenosyl-L-methionine-dependent methyltransferases"/>
    <property type="match status" value="1"/>
</dbReference>
<sequence length="223" mass="25276">MRRWGMRESVLSHKDNYMLSLLSEESDLKKRSRQFADELNLGRISINAAEAKLIQTLVRTHGCRKFVEIGTLTGLSAQYIFEALPEGGELWTLEKDPKHGEYSAQIFAQLDQSQKKIHLVMGDAREELEKIAAQGPFDGVFIDGNKAAYFDYLTWAEKNVRKGGLILADNIFLSGSVWGEPAQKFSDKQIRIMQDFNKRLADPSLFESAIIPTFEGLYIALKK</sequence>
<dbReference type="GO" id="GO:0032259">
    <property type="term" value="P:methylation"/>
    <property type="evidence" value="ECO:0007669"/>
    <property type="project" value="UniProtKB-KW"/>
</dbReference>
<dbReference type="GO" id="GO:0008171">
    <property type="term" value="F:O-methyltransferase activity"/>
    <property type="evidence" value="ECO:0007669"/>
    <property type="project" value="InterPro"/>
</dbReference>
<dbReference type="Proteomes" id="UP000008080">
    <property type="component" value="Chromosome"/>
</dbReference>
<dbReference type="InterPro" id="IPR050362">
    <property type="entry name" value="Cation-dep_OMT"/>
</dbReference>
<keyword evidence="1 4" id="KW-0489">Methyltransferase</keyword>
<evidence type="ECO:0000256" key="1">
    <source>
        <dbReference type="ARBA" id="ARBA00022603"/>
    </source>
</evidence>
<proteinExistence type="predicted"/>
<gene>
    <name evidence="4" type="ordered locus">Bd0381</name>
</gene>
<dbReference type="PANTHER" id="PTHR10509:SF14">
    <property type="entry name" value="CAFFEOYL-COA O-METHYLTRANSFERASE 3-RELATED"/>
    <property type="match status" value="1"/>
</dbReference>
<evidence type="ECO:0000256" key="2">
    <source>
        <dbReference type="ARBA" id="ARBA00022679"/>
    </source>
</evidence>
<dbReference type="PROSITE" id="PS51682">
    <property type="entry name" value="SAM_OMT_I"/>
    <property type="match status" value="1"/>
</dbReference>
<dbReference type="InterPro" id="IPR029063">
    <property type="entry name" value="SAM-dependent_MTases_sf"/>
</dbReference>
<dbReference type="GO" id="GO:0008757">
    <property type="term" value="F:S-adenosylmethionine-dependent methyltransferase activity"/>
    <property type="evidence" value="ECO:0007669"/>
    <property type="project" value="TreeGrafter"/>
</dbReference>
<keyword evidence="3" id="KW-0949">S-adenosyl-L-methionine</keyword>
<accession>Q6MQS9</accession>
<dbReference type="AlphaFoldDB" id="Q6MQS9"/>
<dbReference type="EMBL" id="BX842647">
    <property type="protein sequence ID" value="CAE78368.1"/>
    <property type="molecule type" value="Genomic_DNA"/>
</dbReference>
<organism evidence="4 5">
    <name type="scientific">Bdellovibrio bacteriovorus (strain ATCC 15356 / DSM 50701 / NCIMB 9529 / HD100)</name>
    <dbReference type="NCBI Taxonomy" id="264462"/>
    <lineage>
        <taxon>Bacteria</taxon>
        <taxon>Pseudomonadati</taxon>
        <taxon>Bdellovibrionota</taxon>
        <taxon>Bdellovibrionia</taxon>
        <taxon>Bdellovibrionales</taxon>
        <taxon>Pseudobdellovibrionaceae</taxon>
        <taxon>Bdellovibrio</taxon>
    </lineage>
</organism>
<dbReference type="InterPro" id="IPR002935">
    <property type="entry name" value="SAM_O-MeTrfase"/>
</dbReference>
<dbReference type="HOGENOM" id="CLU_067676_4_0_7"/>
<keyword evidence="2 4" id="KW-0808">Transferase</keyword>
<reference evidence="4 5" key="1">
    <citation type="journal article" date="2004" name="Science">
        <title>A predator unmasked: life cycle of Bdellovibrio bacteriovorus from a genomic perspective.</title>
        <authorList>
            <person name="Rendulic S."/>
            <person name="Jagtap P."/>
            <person name="Rosinus A."/>
            <person name="Eppinger M."/>
            <person name="Baar C."/>
            <person name="Lanz C."/>
            <person name="Keller H."/>
            <person name="Lambert C."/>
            <person name="Evans K.J."/>
            <person name="Goesmann A."/>
            <person name="Meyer F."/>
            <person name="Sockett R.E."/>
            <person name="Schuster S.C."/>
        </authorList>
    </citation>
    <scope>NUCLEOTIDE SEQUENCE [LARGE SCALE GENOMIC DNA]</scope>
    <source>
        <strain evidence="5">ATCC 15356 / DSM 50701 / NCIMB 9529 / HD100</strain>
    </source>
</reference>
<dbReference type="STRING" id="264462.Bd0381"/>
<evidence type="ECO:0000256" key="3">
    <source>
        <dbReference type="ARBA" id="ARBA00022691"/>
    </source>
</evidence>
<keyword evidence="5" id="KW-1185">Reference proteome</keyword>
<dbReference type="KEGG" id="bba:Bd0381"/>
<dbReference type="Gene3D" id="3.40.50.150">
    <property type="entry name" value="Vaccinia Virus protein VP39"/>
    <property type="match status" value="1"/>
</dbReference>
<name>Q6MQS9_BDEBA</name>
<dbReference type="PANTHER" id="PTHR10509">
    <property type="entry name" value="O-METHYLTRANSFERASE-RELATED"/>
    <property type="match status" value="1"/>
</dbReference>
<evidence type="ECO:0000313" key="4">
    <source>
        <dbReference type="EMBL" id="CAE78368.1"/>
    </source>
</evidence>
<dbReference type="EC" id="2.1.1.-" evidence="4"/>
<dbReference type="Pfam" id="PF01596">
    <property type="entry name" value="Methyltransf_3"/>
    <property type="match status" value="1"/>
</dbReference>
<dbReference type="eggNOG" id="COG4122">
    <property type="taxonomic scope" value="Bacteria"/>
</dbReference>